<accession>A0ACC2S384</accession>
<sequence>MHWLCFTLFTAGFTLHQVRVADSEIKKIMAWNCPFNTSTLVEAAGLYTHGWVPYKRAPRLSAGVHWINKVSPLAPTNYAKDGSRSCMEQKEGDIFRKLCYTNALSGFWWGETTYYPLEEPHPPLEAFTSVNILPAIEDWTYLLRPAPPAPLSTQGPIHLKLDLPQLPDAQPWFKPLYWATSGIYTLTTFTPTKMLKKSFQVETFFPLSRNNHPEGIYGYIPSM</sequence>
<keyword evidence="2" id="KW-1185">Reference proteome</keyword>
<name>A0ACC2S384_9FUNG</name>
<dbReference type="Proteomes" id="UP001165960">
    <property type="component" value="Unassembled WGS sequence"/>
</dbReference>
<dbReference type="EMBL" id="QTSX02005877">
    <property type="protein sequence ID" value="KAJ9056773.1"/>
    <property type="molecule type" value="Genomic_DNA"/>
</dbReference>
<reference evidence="1" key="1">
    <citation type="submission" date="2022-04" db="EMBL/GenBank/DDBJ databases">
        <title>Genome of the entomopathogenic fungus Entomophthora muscae.</title>
        <authorList>
            <person name="Elya C."/>
            <person name="Lovett B.R."/>
            <person name="Lee E."/>
            <person name="Macias A.M."/>
            <person name="Hajek A.E."/>
            <person name="De Bivort B.L."/>
            <person name="Kasson M.T."/>
            <person name="De Fine Licht H.H."/>
            <person name="Stajich J.E."/>
        </authorList>
    </citation>
    <scope>NUCLEOTIDE SEQUENCE</scope>
    <source>
        <strain evidence="1">Berkeley</strain>
    </source>
</reference>
<evidence type="ECO:0000313" key="2">
    <source>
        <dbReference type="Proteomes" id="UP001165960"/>
    </source>
</evidence>
<protein>
    <submittedName>
        <fullName evidence="1">Uncharacterized protein</fullName>
    </submittedName>
</protein>
<organism evidence="1 2">
    <name type="scientific">Entomophthora muscae</name>
    <dbReference type="NCBI Taxonomy" id="34485"/>
    <lineage>
        <taxon>Eukaryota</taxon>
        <taxon>Fungi</taxon>
        <taxon>Fungi incertae sedis</taxon>
        <taxon>Zoopagomycota</taxon>
        <taxon>Entomophthoromycotina</taxon>
        <taxon>Entomophthoromycetes</taxon>
        <taxon>Entomophthorales</taxon>
        <taxon>Entomophthoraceae</taxon>
        <taxon>Entomophthora</taxon>
    </lineage>
</organism>
<gene>
    <name evidence="1" type="ORF">DSO57_1029647</name>
</gene>
<proteinExistence type="predicted"/>
<comment type="caution">
    <text evidence="1">The sequence shown here is derived from an EMBL/GenBank/DDBJ whole genome shotgun (WGS) entry which is preliminary data.</text>
</comment>
<evidence type="ECO:0000313" key="1">
    <source>
        <dbReference type="EMBL" id="KAJ9056773.1"/>
    </source>
</evidence>